<dbReference type="EMBL" id="CCYA01000238">
    <property type="protein sequence ID" value="CEH13992.1"/>
    <property type="molecule type" value="Genomic_DNA"/>
</dbReference>
<dbReference type="Gene3D" id="3.40.50.1820">
    <property type="entry name" value="alpha/beta hydrolase"/>
    <property type="match status" value="1"/>
</dbReference>
<dbReference type="InterPro" id="IPR029058">
    <property type="entry name" value="AB_hydrolase_fold"/>
</dbReference>
<protein>
    <submittedName>
        <fullName evidence="3">Arylacetamide deacetylase</fullName>
    </submittedName>
</protein>
<name>A0A0P1BCW5_9BASI</name>
<dbReference type="PANTHER" id="PTHR48081">
    <property type="entry name" value="AB HYDROLASE SUPERFAMILY PROTEIN C4A8.06C"/>
    <property type="match status" value="1"/>
</dbReference>
<feature type="domain" description="Alpha/beta hydrolase fold-3" evidence="2">
    <location>
        <begin position="59"/>
        <end position="188"/>
    </location>
</feature>
<evidence type="ECO:0000256" key="1">
    <source>
        <dbReference type="ARBA" id="ARBA00022801"/>
    </source>
</evidence>
<evidence type="ECO:0000313" key="3">
    <source>
        <dbReference type="EMBL" id="CEH13992.1"/>
    </source>
</evidence>
<proteinExistence type="predicted"/>
<dbReference type="OrthoDB" id="408631at2759"/>
<dbReference type="SUPFAM" id="SSF53474">
    <property type="entry name" value="alpha/beta-Hydrolases"/>
    <property type="match status" value="1"/>
</dbReference>
<keyword evidence="4" id="KW-1185">Reference proteome</keyword>
<dbReference type="Pfam" id="PF07859">
    <property type="entry name" value="Abhydrolase_3"/>
    <property type="match status" value="1"/>
</dbReference>
<evidence type="ECO:0000313" key="4">
    <source>
        <dbReference type="Proteomes" id="UP000054845"/>
    </source>
</evidence>
<dbReference type="STRING" id="401625.A0A0P1BCW5"/>
<dbReference type="InterPro" id="IPR013094">
    <property type="entry name" value="AB_hydrolase_3"/>
</dbReference>
<dbReference type="InterPro" id="IPR050300">
    <property type="entry name" value="GDXG_lipolytic_enzyme"/>
</dbReference>
<sequence>MYGNPEPDFTVPFKRVTIEGGATLDIERVTIEGGATLDIEVDVYLPVSTGDSASLSNAVLYIHGGAMVAMDKTDIPLFLPRYAKSNHLVLISTNYRLAPQGKVQQAASDCIDASKWCESDLQRAIDEHASTLTSSAFRPQWSGKLAVVGGSAGGWLTLLVAAAGVPSIKAVAAIYPMTNLSDPHFENVRGKSKHSLQFEHCCAGDTTIPPTNSQNMAESLEKSKVEHVLRLVPEKAHFFDMLAPQEAEEELGITELLTFLVEQMNK</sequence>
<accession>A0A0P1BCW5</accession>
<dbReference type="Proteomes" id="UP000054845">
    <property type="component" value="Unassembled WGS sequence"/>
</dbReference>
<dbReference type="GO" id="GO:0016787">
    <property type="term" value="F:hydrolase activity"/>
    <property type="evidence" value="ECO:0007669"/>
    <property type="project" value="UniProtKB-KW"/>
</dbReference>
<dbReference type="AlphaFoldDB" id="A0A0P1BCW5"/>
<evidence type="ECO:0000259" key="2">
    <source>
        <dbReference type="Pfam" id="PF07859"/>
    </source>
</evidence>
<organism evidence="3 4">
    <name type="scientific">Ceraceosorus bombacis</name>
    <dbReference type="NCBI Taxonomy" id="401625"/>
    <lineage>
        <taxon>Eukaryota</taxon>
        <taxon>Fungi</taxon>
        <taxon>Dikarya</taxon>
        <taxon>Basidiomycota</taxon>
        <taxon>Ustilaginomycotina</taxon>
        <taxon>Exobasidiomycetes</taxon>
        <taxon>Ceraceosorales</taxon>
        <taxon>Ceraceosoraceae</taxon>
        <taxon>Ceraceosorus</taxon>
    </lineage>
</organism>
<keyword evidence="1" id="KW-0378">Hydrolase</keyword>
<reference evidence="3 4" key="1">
    <citation type="submission" date="2014-09" db="EMBL/GenBank/DDBJ databases">
        <authorList>
            <person name="Magalhaes I.L.F."/>
            <person name="Oliveira U."/>
            <person name="Santos F.R."/>
            <person name="Vidigal T.H.D.A."/>
            <person name="Brescovit A.D."/>
            <person name="Santos A.J."/>
        </authorList>
    </citation>
    <scope>NUCLEOTIDE SEQUENCE [LARGE SCALE GENOMIC DNA]</scope>
</reference>
<dbReference type="PANTHER" id="PTHR48081:SF3">
    <property type="entry name" value="ALPHA_BETA HYDROLASE FOLD-3 DOMAIN-CONTAINING PROTEIN"/>
    <property type="match status" value="1"/>
</dbReference>